<comment type="caution">
    <text evidence="2">The sequence shown here is derived from an EMBL/GenBank/DDBJ whole genome shotgun (WGS) entry which is preliminary data.</text>
</comment>
<accession>A0A5B0PJ80</accession>
<evidence type="ECO:0000313" key="3">
    <source>
        <dbReference type="Proteomes" id="UP000325313"/>
    </source>
</evidence>
<organism evidence="2 3">
    <name type="scientific">Puccinia graminis f. sp. tritici</name>
    <dbReference type="NCBI Taxonomy" id="56615"/>
    <lineage>
        <taxon>Eukaryota</taxon>
        <taxon>Fungi</taxon>
        <taxon>Dikarya</taxon>
        <taxon>Basidiomycota</taxon>
        <taxon>Pucciniomycotina</taxon>
        <taxon>Pucciniomycetes</taxon>
        <taxon>Pucciniales</taxon>
        <taxon>Pucciniaceae</taxon>
        <taxon>Puccinia</taxon>
    </lineage>
</organism>
<reference evidence="2 3" key="1">
    <citation type="submission" date="2019-05" db="EMBL/GenBank/DDBJ databases">
        <title>Emergence of the Ug99 lineage of the wheat stem rust pathogen through somatic hybridization.</title>
        <authorList>
            <person name="Li F."/>
            <person name="Upadhyaya N.M."/>
            <person name="Sperschneider J."/>
            <person name="Matny O."/>
            <person name="Nguyen-Phuc H."/>
            <person name="Mago R."/>
            <person name="Raley C."/>
            <person name="Miller M.E."/>
            <person name="Silverstein K.A.T."/>
            <person name="Henningsen E."/>
            <person name="Hirsch C.D."/>
            <person name="Visser B."/>
            <person name="Pretorius Z.A."/>
            <person name="Steffenson B.J."/>
            <person name="Schwessinger B."/>
            <person name="Dodds P.N."/>
            <person name="Figueroa M."/>
        </authorList>
    </citation>
    <scope>NUCLEOTIDE SEQUENCE [LARGE SCALE GENOMIC DNA]</scope>
    <source>
        <strain evidence="2 3">Ug99</strain>
    </source>
</reference>
<protein>
    <submittedName>
        <fullName evidence="2">Uncharacterized protein</fullName>
    </submittedName>
</protein>
<name>A0A5B0PJ80_PUCGR</name>
<evidence type="ECO:0000313" key="2">
    <source>
        <dbReference type="EMBL" id="KAA1100528.1"/>
    </source>
</evidence>
<dbReference type="Proteomes" id="UP000325313">
    <property type="component" value="Unassembled WGS sequence"/>
</dbReference>
<proteinExistence type="predicted"/>
<sequence>MRLVTIPHTSLGICCEQGPDFAELRIFYRSNLRFGSPRQKKFGGLKQPLGSERYQASHPRATASSSDPLSALNL</sequence>
<gene>
    <name evidence="2" type="ORF">PGTUg99_017654</name>
</gene>
<dbReference type="AlphaFoldDB" id="A0A5B0PJ80"/>
<dbReference type="EMBL" id="VDEP01000340">
    <property type="protein sequence ID" value="KAA1100528.1"/>
    <property type="molecule type" value="Genomic_DNA"/>
</dbReference>
<feature type="compositionally biased region" description="Polar residues" evidence="1">
    <location>
        <begin position="62"/>
        <end position="74"/>
    </location>
</feature>
<feature type="region of interest" description="Disordered" evidence="1">
    <location>
        <begin position="39"/>
        <end position="74"/>
    </location>
</feature>
<evidence type="ECO:0000256" key="1">
    <source>
        <dbReference type="SAM" id="MobiDB-lite"/>
    </source>
</evidence>